<dbReference type="EMBL" id="BTSX01000003">
    <property type="protein sequence ID" value="GMS88724.1"/>
    <property type="molecule type" value="Genomic_DNA"/>
</dbReference>
<comment type="caution">
    <text evidence="2">The sequence shown here is derived from an EMBL/GenBank/DDBJ whole genome shotgun (WGS) entry which is preliminary data.</text>
</comment>
<evidence type="ECO:0000313" key="2">
    <source>
        <dbReference type="EMBL" id="GMS88724.1"/>
    </source>
</evidence>
<keyword evidence="3" id="KW-1185">Reference proteome</keyword>
<organism evidence="2 3">
    <name type="scientific">Pristionchus entomophagus</name>
    <dbReference type="NCBI Taxonomy" id="358040"/>
    <lineage>
        <taxon>Eukaryota</taxon>
        <taxon>Metazoa</taxon>
        <taxon>Ecdysozoa</taxon>
        <taxon>Nematoda</taxon>
        <taxon>Chromadorea</taxon>
        <taxon>Rhabditida</taxon>
        <taxon>Rhabditina</taxon>
        <taxon>Diplogasteromorpha</taxon>
        <taxon>Diplogasteroidea</taxon>
        <taxon>Neodiplogasteridae</taxon>
        <taxon>Pristionchus</taxon>
    </lineage>
</organism>
<dbReference type="AlphaFoldDB" id="A0AAV5T533"/>
<protein>
    <submittedName>
        <fullName evidence="2">Uncharacterized protein</fullName>
    </submittedName>
</protein>
<reference evidence="2" key="1">
    <citation type="submission" date="2023-10" db="EMBL/GenBank/DDBJ databases">
        <title>Genome assembly of Pristionchus species.</title>
        <authorList>
            <person name="Yoshida K."/>
            <person name="Sommer R.J."/>
        </authorList>
    </citation>
    <scope>NUCLEOTIDE SEQUENCE</scope>
    <source>
        <strain evidence="2">RS0144</strain>
    </source>
</reference>
<feature type="non-terminal residue" evidence="2">
    <location>
        <position position="209"/>
    </location>
</feature>
<feature type="region of interest" description="Disordered" evidence="1">
    <location>
        <begin position="1"/>
        <end position="24"/>
    </location>
</feature>
<evidence type="ECO:0000256" key="1">
    <source>
        <dbReference type="SAM" id="MobiDB-lite"/>
    </source>
</evidence>
<feature type="compositionally biased region" description="Low complexity" evidence="1">
    <location>
        <begin position="129"/>
        <end position="141"/>
    </location>
</feature>
<evidence type="ECO:0000313" key="3">
    <source>
        <dbReference type="Proteomes" id="UP001432027"/>
    </source>
</evidence>
<feature type="region of interest" description="Disordered" evidence="1">
    <location>
        <begin position="111"/>
        <end position="209"/>
    </location>
</feature>
<accession>A0AAV5T533</accession>
<name>A0AAV5T533_9BILA</name>
<feature type="region of interest" description="Disordered" evidence="1">
    <location>
        <begin position="66"/>
        <end position="94"/>
    </location>
</feature>
<proteinExistence type="predicted"/>
<sequence>KRLKEKLRKERELRESGATGGDGDVDLEALIEALQSGEAINADANPFDNWHNGRYVPGTMRVANQYGPAGARVPSARTTPTTPDPEFHDGKGAIDLPDDYILEEIRRYKSAHPASRVPSAAASTALPDSRSASRISSAGRPASEDDRLRWQYNRRLATLRDPQPHSLPPSRSPSASRVPSARRTASARPSRATSAERFSYNRYVTNGQR</sequence>
<gene>
    <name evidence="2" type="ORF">PENTCL1PPCAC_10899</name>
</gene>
<feature type="compositionally biased region" description="Low complexity" evidence="1">
    <location>
        <begin position="172"/>
        <end position="195"/>
    </location>
</feature>
<feature type="non-terminal residue" evidence="2">
    <location>
        <position position="1"/>
    </location>
</feature>
<dbReference type="Proteomes" id="UP001432027">
    <property type="component" value="Unassembled WGS sequence"/>
</dbReference>